<sequence length="95" mass="11028">MDFRDKAKQASSSQIRFQKPNPKIFQFRDASNVEYDSSSDDSTPEKNEEDGELNPLLRKNTTIQSANNSKKWVEREELSLANAYVDVYKDNQHEN</sequence>
<feature type="region of interest" description="Disordered" evidence="1">
    <location>
        <begin position="1"/>
        <end position="62"/>
    </location>
</feature>
<evidence type="ECO:0000313" key="3">
    <source>
        <dbReference type="Proteomes" id="UP000235145"/>
    </source>
</evidence>
<comment type="caution">
    <text evidence="2">The sequence shown here is derived from an EMBL/GenBank/DDBJ whole genome shotgun (WGS) entry which is preliminary data.</text>
</comment>
<keyword evidence="3" id="KW-1185">Reference proteome</keyword>
<evidence type="ECO:0000256" key="1">
    <source>
        <dbReference type="SAM" id="MobiDB-lite"/>
    </source>
</evidence>
<dbReference type="EMBL" id="NBSK02000005">
    <property type="protein sequence ID" value="KAJ0202744.1"/>
    <property type="molecule type" value="Genomic_DNA"/>
</dbReference>
<organism evidence="2 3">
    <name type="scientific">Lactuca sativa</name>
    <name type="common">Garden lettuce</name>
    <dbReference type="NCBI Taxonomy" id="4236"/>
    <lineage>
        <taxon>Eukaryota</taxon>
        <taxon>Viridiplantae</taxon>
        <taxon>Streptophyta</taxon>
        <taxon>Embryophyta</taxon>
        <taxon>Tracheophyta</taxon>
        <taxon>Spermatophyta</taxon>
        <taxon>Magnoliopsida</taxon>
        <taxon>eudicotyledons</taxon>
        <taxon>Gunneridae</taxon>
        <taxon>Pentapetalae</taxon>
        <taxon>asterids</taxon>
        <taxon>campanulids</taxon>
        <taxon>Asterales</taxon>
        <taxon>Asteraceae</taxon>
        <taxon>Cichorioideae</taxon>
        <taxon>Cichorieae</taxon>
        <taxon>Lactucinae</taxon>
        <taxon>Lactuca</taxon>
    </lineage>
</organism>
<gene>
    <name evidence="2" type="ORF">LSAT_V11C500254030</name>
</gene>
<dbReference type="Proteomes" id="UP000235145">
    <property type="component" value="Unassembled WGS sequence"/>
</dbReference>
<proteinExistence type="predicted"/>
<protein>
    <submittedName>
        <fullName evidence="2">Uncharacterized protein</fullName>
    </submittedName>
</protein>
<dbReference type="AlphaFoldDB" id="A0A9R1X9U9"/>
<evidence type="ECO:0000313" key="2">
    <source>
        <dbReference type="EMBL" id="KAJ0202744.1"/>
    </source>
</evidence>
<accession>A0A9R1X9U9</accession>
<name>A0A9R1X9U9_LACSA</name>
<reference evidence="2 3" key="1">
    <citation type="journal article" date="2017" name="Nat. Commun.">
        <title>Genome assembly with in vitro proximity ligation data and whole-genome triplication in lettuce.</title>
        <authorList>
            <person name="Reyes-Chin-Wo S."/>
            <person name="Wang Z."/>
            <person name="Yang X."/>
            <person name="Kozik A."/>
            <person name="Arikit S."/>
            <person name="Song C."/>
            <person name="Xia L."/>
            <person name="Froenicke L."/>
            <person name="Lavelle D.O."/>
            <person name="Truco M.J."/>
            <person name="Xia R."/>
            <person name="Zhu S."/>
            <person name="Xu C."/>
            <person name="Xu H."/>
            <person name="Xu X."/>
            <person name="Cox K."/>
            <person name="Korf I."/>
            <person name="Meyers B.C."/>
            <person name="Michelmore R.W."/>
        </authorList>
    </citation>
    <scope>NUCLEOTIDE SEQUENCE [LARGE SCALE GENOMIC DNA]</scope>
    <source>
        <strain evidence="3">cv. Salinas</strain>
        <tissue evidence="2">Seedlings</tissue>
    </source>
</reference>